<dbReference type="PANTHER" id="PTHR36115:SF9">
    <property type="entry name" value="LMO1584 PROTEIN"/>
    <property type="match status" value="1"/>
</dbReference>
<keyword evidence="4" id="KW-1133">Transmembrane helix</keyword>
<evidence type="ECO:0000313" key="6">
    <source>
        <dbReference type="EMBL" id="BAU28765.1"/>
    </source>
</evidence>
<name>A0A0U5BDF6_9BACL</name>
<accession>A0A0U5BDF6</accession>
<sequence length="137" mass="15049">MEHSTGKRAGLLVRIGALILDAIIIGIPLLIIEYVITGQTKDTWLSDVCQMTYSLALPVIWNGYTVGKRIVGIRIVKVNGENVGIGNMIMRDIVSALVYFLTLGIGFIVSAFMIAFREDTRSIHDFIAGTCVVYAEK</sequence>
<dbReference type="EMBL" id="AP017312">
    <property type="protein sequence ID" value="BAU28765.1"/>
    <property type="molecule type" value="Genomic_DNA"/>
</dbReference>
<dbReference type="RefSeq" id="WP_096466482.1">
    <property type="nucleotide sequence ID" value="NZ_AP017312.1"/>
</dbReference>
<dbReference type="AlphaFoldDB" id="A0A0U5BDF6"/>
<evidence type="ECO:0000256" key="2">
    <source>
        <dbReference type="ARBA" id="ARBA00022475"/>
    </source>
</evidence>
<dbReference type="Proteomes" id="UP000217696">
    <property type="component" value="Chromosome"/>
</dbReference>
<protein>
    <submittedName>
        <fullName evidence="6">RDD family protein</fullName>
    </submittedName>
</protein>
<organism evidence="6 7">
    <name type="scientific">Aneurinibacillus soli</name>
    <dbReference type="NCBI Taxonomy" id="1500254"/>
    <lineage>
        <taxon>Bacteria</taxon>
        <taxon>Bacillati</taxon>
        <taxon>Bacillota</taxon>
        <taxon>Bacilli</taxon>
        <taxon>Bacillales</taxon>
        <taxon>Paenibacillaceae</taxon>
        <taxon>Aneurinibacillus group</taxon>
        <taxon>Aneurinibacillus</taxon>
    </lineage>
</organism>
<evidence type="ECO:0000256" key="3">
    <source>
        <dbReference type="ARBA" id="ARBA00022692"/>
    </source>
</evidence>
<dbReference type="InterPro" id="IPR010432">
    <property type="entry name" value="RDD"/>
</dbReference>
<dbReference type="KEGG" id="asoc:CB4_02942"/>
<keyword evidence="2" id="KW-1003">Cell membrane</keyword>
<dbReference type="OrthoDB" id="1787043at2"/>
<evidence type="ECO:0000256" key="1">
    <source>
        <dbReference type="ARBA" id="ARBA00004651"/>
    </source>
</evidence>
<reference evidence="6 7" key="1">
    <citation type="submission" date="2015-12" db="EMBL/GenBank/DDBJ databases">
        <title>Genome sequence of Aneurinibacillus soli.</title>
        <authorList>
            <person name="Lee J.S."/>
            <person name="Lee K.C."/>
            <person name="Kim K.K."/>
            <person name="Lee B.W."/>
        </authorList>
    </citation>
    <scope>NUCLEOTIDE SEQUENCE [LARGE SCALE GENOMIC DNA]</scope>
    <source>
        <strain evidence="6 7">CB4</strain>
    </source>
</reference>
<dbReference type="GO" id="GO:0005886">
    <property type="term" value="C:plasma membrane"/>
    <property type="evidence" value="ECO:0007669"/>
    <property type="project" value="UniProtKB-SubCell"/>
</dbReference>
<dbReference type="InterPro" id="IPR051791">
    <property type="entry name" value="Pra-immunoreactive"/>
</dbReference>
<keyword evidence="7" id="KW-1185">Reference proteome</keyword>
<dbReference type="Pfam" id="PF06271">
    <property type="entry name" value="RDD"/>
    <property type="match status" value="1"/>
</dbReference>
<comment type="subcellular location">
    <subcellularLocation>
        <location evidence="1">Cell membrane</location>
        <topology evidence="1">Multi-pass membrane protein</topology>
    </subcellularLocation>
</comment>
<proteinExistence type="predicted"/>
<evidence type="ECO:0000313" key="7">
    <source>
        <dbReference type="Proteomes" id="UP000217696"/>
    </source>
</evidence>
<dbReference type="PANTHER" id="PTHR36115">
    <property type="entry name" value="PROLINE-RICH ANTIGEN HOMOLOG-RELATED"/>
    <property type="match status" value="1"/>
</dbReference>
<keyword evidence="3" id="KW-0812">Transmembrane</keyword>
<evidence type="ECO:0000256" key="5">
    <source>
        <dbReference type="ARBA" id="ARBA00023136"/>
    </source>
</evidence>
<keyword evidence="5" id="KW-0472">Membrane</keyword>
<gene>
    <name evidence="6" type="ORF">CB4_02942</name>
</gene>
<evidence type="ECO:0000256" key="4">
    <source>
        <dbReference type="ARBA" id="ARBA00022989"/>
    </source>
</evidence>